<dbReference type="EMBL" id="CM009299">
    <property type="protein sequence ID" value="PNT14186.1"/>
    <property type="molecule type" value="Genomic_DNA"/>
</dbReference>
<name>B9P7N1_POPTR</name>
<dbReference type="InParanoid" id="B9P7N1"/>
<gene>
    <name evidence="2" type="ORF">POPTR_010G015700</name>
</gene>
<dbReference type="HOGENOM" id="CLU_1985395_0_0_1"/>
<dbReference type="AlphaFoldDB" id="B9P7N1"/>
<keyword evidence="3" id="KW-1185">Reference proteome</keyword>
<proteinExistence type="predicted"/>
<sequence length="126" mass="13324">MGPHNTHGNPSKGDTLQSKLLTATTYIAAELERTPQYGVNITLTKHHEDKASCVSRGYKAPASKEILCINPVTSSYPTSKNRGLQTSTASAPLQTIANQGQSPANQATRSSTQPAASGPPINPRLQ</sequence>
<evidence type="ECO:0000313" key="3">
    <source>
        <dbReference type="Proteomes" id="UP000006729"/>
    </source>
</evidence>
<evidence type="ECO:0000256" key="1">
    <source>
        <dbReference type="SAM" id="MobiDB-lite"/>
    </source>
</evidence>
<dbReference type="Proteomes" id="UP000006729">
    <property type="component" value="Chromosome 10"/>
</dbReference>
<feature type="compositionally biased region" description="Polar residues" evidence="1">
    <location>
        <begin position="73"/>
        <end position="115"/>
    </location>
</feature>
<reference evidence="2 3" key="1">
    <citation type="journal article" date="2006" name="Science">
        <title>The genome of black cottonwood, Populus trichocarpa (Torr. &amp; Gray).</title>
        <authorList>
            <person name="Tuskan G.A."/>
            <person name="Difazio S."/>
            <person name="Jansson S."/>
            <person name="Bohlmann J."/>
            <person name="Grigoriev I."/>
            <person name="Hellsten U."/>
            <person name="Putnam N."/>
            <person name="Ralph S."/>
            <person name="Rombauts S."/>
            <person name="Salamov A."/>
            <person name="Schein J."/>
            <person name="Sterck L."/>
            <person name="Aerts A."/>
            <person name="Bhalerao R.R."/>
            <person name="Bhalerao R.P."/>
            <person name="Blaudez D."/>
            <person name="Boerjan W."/>
            <person name="Brun A."/>
            <person name="Brunner A."/>
            <person name="Busov V."/>
            <person name="Campbell M."/>
            <person name="Carlson J."/>
            <person name="Chalot M."/>
            <person name="Chapman J."/>
            <person name="Chen G.L."/>
            <person name="Cooper D."/>
            <person name="Coutinho P.M."/>
            <person name="Couturier J."/>
            <person name="Covert S."/>
            <person name="Cronk Q."/>
            <person name="Cunningham R."/>
            <person name="Davis J."/>
            <person name="Degroeve S."/>
            <person name="Dejardin A."/>
            <person name="Depamphilis C."/>
            <person name="Detter J."/>
            <person name="Dirks B."/>
            <person name="Dubchak I."/>
            <person name="Duplessis S."/>
            <person name="Ehlting J."/>
            <person name="Ellis B."/>
            <person name="Gendler K."/>
            <person name="Goodstein D."/>
            <person name="Gribskov M."/>
            <person name="Grimwood J."/>
            <person name="Groover A."/>
            <person name="Gunter L."/>
            <person name="Hamberger B."/>
            <person name="Heinze B."/>
            <person name="Helariutta Y."/>
            <person name="Henrissat B."/>
            <person name="Holligan D."/>
            <person name="Holt R."/>
            <person name="Huang W."/>
            <person name="Islam-Faridi N."/>
            <person name="Jones S."/>
            <person name="Jones-Rhoades M."/>
            <person name="Jorgensen R."/>
            <person name="Joshi C."/>
            <person name="Kangasjarvi J."/>
            <person name="Karlsson J."/>
            <person name="Kelleher C."/>
            <person name="Kirkpatrick R."/>
            <person name="Kirst M."/>
            <person name="Kohler A."/>
            <person name="Kalluri U."/>
            <person name="Larimer F."/>
            <person name="Leebens-Mack J."/>
            <person name="Leple J.C."/>
            <person name="Locascio P."/>
            <person name="Lou Y."/>
            <person name="Lucas S."/>
            <person name="Martin F."/>
            <person name="Montanini B."/>
            <person name="Napoli C."/>
            <person name="Nelson D.R."/>
            <person name="Nelson C."/>
            <person name="Nieminen K."/>
            <person name="Nilsson O."/>
            <person name="Pereda V."/>
            <person name="Peter G."/>
            <person name="Philippe R."/>
            <person name="Pilate G."/>
            <person name="Poliakov A."/>
            <person name="Razumovskaya J."/>
            <person name="Richardson P."/>
            <person name="Rinaldi C."/>
            <person name="Ritland K."/>
            <person name="Rouze P."/>
            <person name="Ryaboy D."/>
            <person name="Schmutz J."/>
            <person name="Schrader J."/>
            <person name="Segerman B."/>
            <person name="Shin H."/>
            <person name="Siddiqui A."/>
            <person name="Sterky F."/>
            <person name="Terry A."/>
            <person name="Tsai C.J."/>
            <person name="Uberbacher E."/>
            <person name="Unneberg P."/>
            <person name="Vahala J."/>
            <person name="Wall K."/>
            <person name="Wessler S."/>
            <person name="Yang G."/>
            <person name="Yin T."/>
            <person name="Douglas C."/>
            <person name="Marra M."/>
            <person name="Sandberg G."/>
            <person name="Van de Peer Y."/>
            <person name="Rokhsar D."/>
        </authorList>
    </citation>
    <scope>NUCLEOTIDE SEQUENCE [LARGE SCALE GENOMIC DNA]</scope>
    <source>
        <strain evidence="3">cv. Nisqually</strain>
    </source>
</reference>
<evidence type="ECO:0000313" key="2">
    <source>
        <dbReference type="EMBL" id="PNT14186.1"/>
    </source>
</evidence>
<protein>
    <submittedName>
        <fullName evidence="2">Uncharacterized protein</fullName>
    </submittedName>
</protein>
<organism evidence="2 3">
    <name type="scientific">Populus trichocarpa</name>
    <name type="common">Western balsam poplar</name>
    <name type="synonym">Populus balsamifera subsp. trichocarpa</name>
    <dbReference type="NCBI Taxonomy" id="3694"/>
    <lineage>
        <taxon>Eukaryota</taxon>
        <taxon>Viridiplantae</taxon>
        <taxon>Streptophyta</taxon>
        <taxon>Embryophyta</taxon>
        <taxon>Tracheophyta</taxon>
        <taxon>Spermatophyta</taxon>
        <taxon>Magnoliopsida</taxon>
        <taxon>eudicotyledons</taxon>
        <taxon>Gunneridae</taxon>
        <taxon>Pentapetalae</taxon>
        <taxon>rosids</taxon>
        <taxon>fabids</taxon>
        <taxon>Malpighiales</taxon>
        <taxon>Salicaceae</taxon>
        <taxon>Saliceae</taxon>
        <taxon>Populus</taxon>
    </lineage>
</organism>
<accession>B9P7N1</accession>
<feature type="region of interest" description="Disordered" evidence="1">
    <location>
        <begin position="73"/>
        <end position="126"/>
    </location>
</feature>